<sequence>MFKLVTSERVLLHLHPIYIIAQLPGLTKARMCKPIQTQLLFPTDTMDAVVSDHVELDFDDVFGPLPVQVSVEVNYGDSANSAAVEDATELIYDNPVPIIEAQQTDYK</sequence>
<dbReference type="STRING" id="2094558.A0A314Y9F4"/>
<evidence type="ECO:0000313" key="1">
    <source>
        <dbReference type="EMBL" id="PQQ00718.1"/>
    </source>
</evidence>
<dbReference type="GO" id="GO:0016301">
    <property type="term" value="F:kinase activity"/>
    <property type="evidence" value="ECO:0007669"/>
    <property type="project" value="UniProtKB-KW"/>
</dbReference>
<name>A0A314Y9F4_PRUYE</name>
<keyword evidence="1" id="KW-0418">Kinase</keyword>
<evidence type="ECO:0000313" key="2">
    <source>
        <dbReference type="Proteomes" id="UP000250321"/>
    </source>
</evidence>
<proteinExistence type="predicted"/>
<dbReference type="Proteomes" id="UP000250321">
    <property type="component" value="Unassembled WGS sequence"/>
</dbReference>
<gene>
    <name evidence="1" type="ORF">Pyn_23949</name>
</gene>
<dbReference type="OrthoDB" id="63267at2759"/>
<protein>
    <submittedName>
        <fullName evidence="1">Serine/threonine-protein kinase AtPK2/AtPK19</fullName>
    </submittedName>
</protein>
<keyword evidence="2" id="KW-1185">Reference proteome</keyword>
<organism evidence="1 2">
    <name type="scientific">Prunus yedoensis var. nudiflora</name>
    <dbReference type="NCBI Taxonomy" id="2094558"/>
    <lineage>
        <taxon>Eukaryota</taxon>
        <taxon>Viridiplantae</taxon>
        <taxon>Streptophyta</taxon>
        <taxon>Embryophyta</taxon>
        <taxon>Tracheophyta</taxon>
        <taxon>Spermatophyta</taxon>
        <taxon>Magnoliopsida</taxon>
        <taxon>eudicotyledons</taxon>
        <taxon>Gunneridae</taxon>
        <taxon>Pentapetalae</taxon>
        <taxon>rosids</taxon>
        <taxon>fabids</taxon>
        <taxon>Rosales</taxon>
        <taxon>Rosaceae</taxon>
        <taxon>Amygdaloideae</taxon>
        <taxon>Amygdaleae</taxon>
        <taxon>Prunus</taxon>
    </lineage>
</organism>
<comment type="caution">
    <text evidence="1">The sequence shown here is derived from an EMBL/GenBank/DDBJ whole genome shotgun (WGS) entry which is preliminary data.</text>
</comment>
<dbReference type="EMBL" id="PJQY01001662">
    <property type="protein sequence ID" value="PQQ00718.1"/>
    <property type="molecule type" value="Genomic_DNA"/>
</dbReference>
<reference evidence="1 2" key="1">
    <citation type="submission" date="2018-02" db="EMBL/GenBank/DDBJ databases">
        <title>Draft genome of wild Prunus yedoensis var. nudiflora.</title>
        <authorList>
            <person name="Baek S."/>
            <person name="Kim J.-H."/>
            <person name="Choi K."/>
            <person name="Kim G.-B."/>
            <person name="Cho A."/>
            <person name="Jang H."/>
            <person name="Shin C.-H."/>
            <person name="Yu H.-J."/>
            <person name="Mun J.-H."/>
        </authorList>
    </citation>
    <scope>NUCLEOTIDE SEQUENCE [LARGE SCALE GENOMIC DNA]</scope>
    <source>
        <strain evidence="2">cv. Jeju island</strain>
        <tissue evidence="1">Leaf</tissue>
    </source>
</reference>
<accession>A0A314Y9F4</accession>
<dbReference type="AlphaFoldDB" id="A0A314Y9F4"/>
<keyword evidence="1" id="KW-0808">Transferase</keyword>